<dbReference type="EMBL" id="RAPY01000001">
    <property type="protein sequence ID" value="RKE55382.1"/>
    <property type="molecule type" value="Genomic_DNA"/>
</dbReference>
<keyword evidence="2" id="KW-1185">Reference proteome</keyword>
<dbReference type="InterPro" id="IPR036736">
    <property type="entry name" value="ACP-like_sf"/>
</dbReference>
<gene>
    <name evidence="1" type="ORF">DFQ12_0213</name>
</gene>
<protein>
    <recommendedName>
        <fullName evidence="3">Acyl carrier protein</fullName>
    </recommendedName>
</protein>
<dbReference type="RefSeq" id="WP_120257169.1">
    <property type="nucleotide sequence ID" value="NZ_RAPY01000001.1"/>
</dbReference>
<dbReference type="Proteomes" id="UP000286246">
    <property type="component" value="Unassembled WGS sequence"/>
</dbReference>
<dbReference type="SUPFAM" id="SSF47336">
    <property type="entry name" value="ACP-like"/>
    <property type="match status" value="1"/>
</dbReference>
<evidence type="ECO:0000313" key="1">
    <source>
        <dbReference type="EMBL" id="RKE55382.1"/>
    </source>
</evidence>
<sequence length="79" mass="8931">MNNTEKLHQAFAQGLSIPANAIHSDLAYQGITAWDSMSHLFLIAALEETFQIQIETEDILEMSSYQRITSVLKKYDVSI</sequence>
<name>A0A420BF97_SPHD1</name>
<organism evidence="1 2">
    <name type="scientific">Sphingobacterium detergens</name>
    <dbReference type="NCBI Taxonomy" id="1145106"/>
    <lineage>
        <taxon>Bacteria</taxon>
        <taxon>Pseudomonadati</taxon>
        <taxon>Bacteroidota</taxon>
        <taxon>Sphingobacteriia</taxon>
        <taxon>Sphingobacteriales</taxon>
        <taxon>Sphingobacteriaceae</taxon>
        <taxon>Sphingobacterium</taxon>
    </lineage>
</organism>
<evidence type="ECO:0000313" key="2">
    <source>
        <dbReference type="Proteomes" id="UP000286246"/>
    </source>
</evidence>
<reference evidence="1 2" key="1">
    <citation type="submission" date="2018-09" db="EMBL/GenBank/DDBJ databases">
        <title>Genomic Encyclopedia of Type Strains, Phase III (KMG-III): the genomes of soil and plant-associated and newly described type strains.</title>
        <authorList>
            <person name="Whitman W."/>
        </authorList>
    </citation>
    <scope>NUCLEOTIDE SEQUENCE [LARGE SCALE GENOMIC DNA]</scope>
    <source>
        <strain evidence="1 2">CECT 7938</strain>
    </source>
</reference>
<accession>A0A420BF97</accession>
<proteinExistence type="predicted"/>
<dbReference type="AlphaFoldDB" id="A0A420BF97"/>
<dbReference type="Gene3D" id="1.10.1200.10">
    <property type="entry name" value="ACP-like"/>
    <property type="match status" value="1"/>
</dbReference>
<evidence type="ECO:0008006" key="3">
    <source>
        <dbReference type="Google" id="ProtNLM"/>
    </source>
</evidence>
<dbReference type="OrthoDB" id="5326335at2"/>
<comment type="caution">
    <text evidence="1">The sequence shown here is derived from an EMBL/GenBank/DDBJ whole genome shotgun (WGS) entry which is preliminary data.</text>
</comment>